<protein>
    <submittedName>
        <fullName evidence="1">Uncharacterized protein</fullName>
    </submittedName>
</protein>
<dbReference type="AlphaFoldDB" id="A0AAE1PAJ5"/>
<reference evidence="1" key="1">
    <citation type="submission" date="2023-11" db="EMBL/GenBank/DDBJ databases">
        <title>Genome assemblies of two species of porcelain crab, Petrolisthes cinctipes and Petrolisthes manimaculis (Anomura: Porcellanidae).</title>
        <authorList>
            <person name="Angst P."/>
        </authorList>
    </citation>
    <scope>NUCLEOTIDE SEQUENCE</scope>
    <source>
        <strain evidence="1">PB745_02</strain>
        <tissue evidence="1">Gill</tissue>
    </source>
</reference>
<dbReference type="Proteomes" id="UP001292094">
    <property type="component" value="Unassembled WGS sequence"/>
</dbReference>
<keyword evidence="2" id="KW-1185">Reference proteome</keyword>
<gene>
    <name evidence="1" type="ORF">Pmani_023723</name>
</gene>
<name>A0AAE1PAJ5_9EUCA</name>
<evidence type="ECO:0000313" key="1">
    <source>
        <dbReference type="EMBL" id="KAK4304321.1"/>
    </source>
</evidence>
<accession>A0AAE1PAJ5</accession>
<dbReference type="EMBL" id="JAWZYT010002447">
    <property type="protein sequence ID" value="KAK4304321.1"/>
    <property type="molecule type" value="Genomic_DNA"/>
</dbReference>
<sequence>MSDVCSQRVREQLNFLRLLLKGEHVEEEDVVEVVEVEEDVVDEGKVGEDVVAEGNMVVVEVEEDVVEVEVEEEVVEEGEIEVEEEHIIVH</sequence>
<evidence type="ECO:0000313" key="2">
    <source>
        <dbReference type="Proteomes" id="UP001292094"/>
    </source>
</evidence>
<comment type="caution">
    <text evidence="1">The sequence shown here is derived from an EMBL/GenBank/DDBJ whole genome shotgun (WGS) entry which is preliminary data.</text>
</comment>
<proteinExistence type="predicted"/>
<organism evidence="1 2">
    <name type="scientific">Petrolisthes manimaculis</name>
    <dbReference type="NCBI Taxonomy" id="1843537"/>
    <lineage>
        <taxon>Eukaryota</taxon>
        <taxon>Metazoa</taxon>
        <taxon>Ecdysozoa</taxon>
        <taxon>Arthropoda</taxon>
        <taxon>Crustacea</taxon>
        <taxon>Multicrustacea</taxon>
        <taxon>Malacostraca</taxon>
        <taxon>Eumalacostraca</taxon>
        <taxon>Eucarida</taxon>
        <taxon>Decapoda</taxon>
        <taxon>Pleocyemata</taxon>
        <taxon>Anomura</taxon>
        <taxon>Galatheoidea</taxon>
        <taxon>Porcellanidae</taxon>
        <taxon>Petrolisthes</taxon>
    </lineage>
</organism>